<evidence type="ECO:0000259" key="8">
    <source>
        <dbReference type="Pfam" id="PF01182"/>
    </source>
</evidence>
<dbReference type="UniPathway" id="UPA00115">
    <property type="reaction ID" value="UER00409"/>
</dbReference>
<dbReference type="Pfam" id="PF01182">
    <property type="entry name" value="Glucosamine_iso"/>
    <property type="match status" value="1"/>
</dbReference>
<dbReference type="RefSeq" id="WP_068612244.1">
    <property type="nucleotide sequence ID" value="NZ_CP016268.1"/>
</dbReference>
<evidence type="ECO:0000256" key="3">
    <source>
        <dbReference type="ARBA" id="ARBA00004961"/>
    </source>
</evidence>
<dbReference type="Proteomes" id="UP000092695">
    <property type="component" value="Chromosome"/>
</dbReference>
<dbReference type="GO" id="GO:0005975">
    <property type="term" value="P:carbohydrate metabolic process"/>
    <property type="evidence" value="ECO:0007669"/>
    <property type="project" value="UniProtKB-UniRule"/>
</dbReference>
<dbReference type="InterPro" id="IPR006148">
    <property type="entry name" value="Glc/Gal-6P_isomerase"/>
</dbReference>
<dbReference type="KEGG" id="woc:BA177_01885"/>
<dbReference type="PANTHER" id="PTHR11054">
    <property type="entry name" value="6-PHOSPHOGLUCONOLACTONASE"/>
    <property type="match status" value="1"/>
</dbReference>
<proteinExistence type="inferred from homology"/>
<dbReference type="InterPro" id="IPR005900">
    <property type="entry name" value="6-phosphogluconolactonase_DevB"/>
</dbReference>
<reference evidence="9 10" key="1">
    <citation type="submission" date="2016-06" db="EMBL/GenBank/DDBJ databases">
        <title>Complete genome sequence of a deep-branching marine Gamma Proteobacterium Woeseia oceani type strain XK5.</title>
        <authorList>
            <person name="Mu D."/>
            <person name="Du Z."/>
        </authorList>
    </citation>
    <scope>NUCLEOTIDE SEQUENCE [LARGE SCALE GENOMIC DNA]</scope>
    <source>
        <strain evidence="9 10">XK5</strain>
    </source>
</reference>
<feature type="domain" description="Glucosamine/galactosamine-6-phosphate isomerase" evidence="8">
    <location>
        <begin position="8"/>
        <end position="215"/>
    </location>
</feature>
<dbReference type="Gene3D" id="3.40.50.1360">
    <property type="match status" value="1"/>
</dbReference>
<dbReference type="GO" id="GO:0006098">
    <property type="term" value="P:pentose-phosphate shunt"/>
    <property type="evidence" value="ECO:0007669"/>
    <property type="project" value="UniProtKB-UniPathway"/>
</dbReference>
<dbReference type="EC" id="3.1.1.31" evidence="5 7"/>
<evidence type="ECO:0000256" key="5">
    <source>
        <dbReference type="ARBA" id="ARBA00013198"/>
    </source>
</evidence>
<dbReference type="EMBL" id="CP016268">
    <property type="protein sequence ID" value="ANO50134.1"/>
    <property type="molecule type" value="Genomic_DNA"/>
</dbReference>
<dbReference type="OrthoDB" id="9810967at2"/>
<keyword evidence="7" id="KW-0378">Hydrolase</keyword>
<keyword evidence="10" id="KW-1185">Reference proteome</keyword>
<evidence type="ECO:0000256" key="1">
    <source>
        <dbReference type="ARBA" id="ARBA00000832"/>
    </source>
</evidence>
<dbReference type="InterPro" id="IPR037171">
    <property type="entry name" value="NagB/RpiA_transferase-like"/>
</dbReference>
<evidence type="ECO:0000256" key="7">
    <source>
        <dbReference type="RuleBase" id="RU365095"/>
    </source>
</evidence>
<comment type="similarity">
    <text evidence="4 7">Belongs to the glucosamine/galactosamine-6-phosphate isomerase family. 6-phosphogluconolactonase subfamily.</text>
</comment>
<dbReference type="PANTHER" id="PTHR11054:SF0">
    <property type="entry name" value="6-PHOSPHOGLUCONOLACTONASE"/>
    <property type="match status" value="1"/>
</dbReference>
<dbReference type="InterPro" id="IPR039104">
    <property type="entry name" value="6PGL"/>
</dbReference>
<dbReference type="CDD" id="cd01400">
    <property type="entry name" value="6PGL"/>
    <property type="match status" value="1"/>
</dbReference>
<comment type="catalytic activity">
    <reaction evidence="1 7">
        <text>6-phospho-D-glucono-1,5-lactone + H2O = 6-phospho-D-gluconate + H(+)</text>
        <dbReference type="Rhea" id="RHEA:12556"/>
        <dbReference type="ChEBI" id="CHEBI:15377"/>
        <dbReference type="ChEBI" id="CHEBI:15378"/>
        <dbReference type="ChEBI" id="CHEBI:57955"/>
        <dbReference type="ChEBI" id="CHEBI:58759"/>
        <dbReference type="EC" id="3.1.1.31"/>
    </reaction>
</comment>
<evidence type="ECO:0000313" key="10">
    <source>
        <dbReference type="Proteomes" id="UP000092695"/>
    </source>
</evidence>
<evidence type="ECO:0000256" key="4">
    <source>
        <dbReference type="ARBA" id="ARBA00010662"/>
    </source>
</evidence>
<evidence type="ECO:0000256" key="6">
    <source>
        <dbReference type="ARBA" id="ARBA00020337"/>
    </source>
</evidence>
<gene>
    <name evidence="7" type="primary">pgl</name>
    <name evidence="9" type="ORF">BA177_01885</name>
</gene>
<dbReference type="NCBIfam" id="TIGR01198">
    <property type="entry name" value="pgl"/>
    <property type="match status" value="1"/>
</dbReference>
<sequence>MTEFEFNTREEASVAAAARLQAALERRLASGAEASLVISGGTTPGRCLSELSTASLDWNRVHAVLSDERWVATDSDDSNEKLARELLLRNAAAAARLHGVFRADMSVDERARRLDRELRLQPLPFACALLGMGTDGHFASLFPDADNLASGLDPDSPLLCIPVRTKASPHARISLTLSALSRSDEIVLLIFGAEKRDVLRAAKQSATALPVSRLLLQKRAPVNIYWAP</sequence>
<accession>A0A193LCL3</accession>
<comment type="pathway">
    <text evidence="3 7">Carbohydrate degradation; pentose phosphate pathway; D-ribulose 5-phosphate from D-glucose 6-phosphate (oxidative stage): step 2/3.</text>
</comment>
<dbReference type="STRING" id="1548547.BA177_01885"/>
<protein>
    <recommendedName>
        <fullName evidence="6 7">6-phosphogluconolactonase</fullName>
        <shortName evidence="7">6PGL</shortName>
        <ecNumber evidence="5 7">3.1.1.31</ecNumber>
    </recommendedName>
</protein>
<dbReference type="AlphaFoldDB" id="A0A193LCL3"/>
<name>A0A193LCL3_9GAMM</name>
<dbReference type="GO" id="GO:0017057">
    <property type="term" value="F:6-phosphogluconolactonase activity"/>
    <property type="evidence" value="ECO:0007669"/>
    <property type="project" value="UniProtKB-UniRule"/>
</dbReference>
<comment type="function">
    <text evidence="2 7">Hydrolysis of 6-phosphogluconolactone to 6-phosphogluconate.</text>
</comment>
<organism evidence="9 10">
    <name type="scientific">Woeseia oceani</name>
    <dbReference type="NCBI Taxonomy" id="1548547"/>
    <lineage>
        <taxon>Bacteria</taxon>
        <taxon>Pseudomonadati</taxon>
        <taxon>Pseudomonadota</taxon>
        <taxon>Gammaproteobacteria</taxon>
        <taxon>Woeseiales</taxon>
        <taxon>Woeseiaceae</taxon>
        <taxon>Woeseia</taxon>
    </lineage>
</organism>
<evidence type="ECO:0000313" key="9">
    <source>
        <dbReference type="EMBL" id="ANO50134.1"/>
    </source>
</evidence>
<dbReference type="SUPFAM" id="SSF100950">
    <property type="entry name" value="NagB/RpiA/CoA transferase-like"/>
    <property type="match status" value="1"/>
</dbReference>
<evidence type="ECO:0000256" key="2">
    <source>
        <dbReference type="ARBA" id="ARBA00002681"/>
    </source>
</evidence>